<reference evidence="3" key="2">
    <citation type="journal article" date="2021" name="PeerJ">
        <title>Extensive microbial diversity within the chicken gut microbiome revealed by metagenomics and culture.</title>
        <authorList>
            <person name="Gilroy R."/>
            <person name="Ravi A."/>
            <person name="Getino M."/>
            <person name="Pursley I."/>
            <person name="Horton D.L."/>
            <person name="Alikhan N.F."/>
            <person name="Baker D."/>
            <person name="Gharbi K."/>
            <person name="Hall N."/>
            <person name="Watson M."/>
            <person name="Adriaenssens E.M."/>
            <person name="Foster-Nyarko E."/>
            <person name="Jarju S."/>
            <person name="Secka A."/>
            <person name="Antonio M."/>
            <person name="Oren A."/>
            <person name="Chaudhuri R.R."/>
            <person name="La Ragione R."/>
            <person name="Hildebrand F."/>
            <person name="Pallen M.J."/>
        </authorList>
    </citation>
    <scope>NUCLEOTIDE SEQUENCE</scope>
    <source>
        <strain evidence="3">ChiGjej2B2-16831</strain>
    </source>
</reference>
<gene>
    <name evidence="3" type="ORF">IAD24_07555</name>
</gene>
<comment type="caution">
    <text evidence="3">The sequence shown here is derived from an EMBL/GenBank/DDBJ whole genome shotgun (WGS) entry which is preliminary data.</text>
</comment>
<dbReference type="PANTHER" id="PTHR34351:SF1">
    <property type="entry name" value="SLR1927 PROTEIN"/>
    <property type="match status" value="1"/>
</dbReference>
<dbReference type="AlphaFoldDB" id="A0A9D1N4J0"/>
<dbReference type="EMBL" id="DVNZ01000239">
    <property type="protein sequence ID" value="HIU94994.1"/>
    <property type="molecule type" value="Genomic_DNA"/>
</dbReference>
<keyword evidence="2" id="KW-1133">Transmembrane helix</keyword>
<keyword evidence="2" id="KW-0812">Transmembrane</keyword>
<dbReference type="Proteomes" id="UP000824128">
    <property type="component" value="Unassembled WGS sequence"/>
</dbReference>
<evidence type="ECO:0000256" key="1">
    <source>
        <dbReference type="SAM" id="MobiDB-lite"/>
    </source>
</evidence>
<protein>
    <submittedName>
        <fullName evidence="3">DUF58 domain-containing protein</fullName>
    </submittedName>
</protein>
<proteinExistence type="predicted"/>
<evidence type="ECO:0000313" key="4">
    <source>
        <dbReference type="Proteomes" id="UP000824128"/>
    </source>
</evidence>
<reference evidence="3" key="1">
    <citation type="submission" date="2020-10" db="EMBL/GenBank/DDBJ databases">
        <authorList>
            <person name="Gilroy R."/>
        </authorList>
    </citation>
    <scope>NUCLEOTIDE SEQUENCE</scope>
    <source>
        <strain evidence="3">ChiGjej2B2-16831</strain>
    </source>
</reference>
<organism evidence="3 4">
    <name type="scientific">Candidatus Aphodomorpha intestinavium</name>
    <dbReference type="NCBI Taxonomy" id="2840672"/>
    <lineage>
        <taxon>Bacteria</taxon>
        <taxon>Bacillati</taxon>
        <taxon>Bacillota</taxon>
        <taxon>Clostridia</taxon>
        <taxon>Eubacteriales</taxon>
        <taxon>Candidatus Aphodomorpha</taxon>
    </lineage>
</organism>
<name>A0A9D1N4J0_9FIRM</name>
<keyword evidence="2" id="KW-0472">Membrane</keyword>
<feature type="region of interest" description="Disordered" evidence="1">
    <location>
        <begin position="294"/>
        <end position="324"/>
    </location>
</feature>
<evidence type="ECO:0000313" key="3">
    <source>
        <dbReference type="EMBL" id="HIU94994.1"/>
    </source>
</evidence>
<sequence length="324" mass="34529">MLYVAVLMAVVTFHMVYTAFDSYLLLLSLLLLPVLSLAVSLPAMLRVRVRLTAPACARRGAQAQLAIHMECAGPLPVGGLRLRLRSLNRLTGEEPYPPRVYLAAGGSQTVRLPIDTAHCGCLVYAAARVRVLDHLGLIALPVRRCASASVTVLPVAAAPDPPPELPGLSGGALRPKPGGGFAEEHELRPYRAGDPLVSIHWKLSSKLDALVVREAMEPQTKPLVLSIGLGGPPDALDAALAELAWLSGALCARHVPHVLQWRDGEGKLASGLVTGAPAFERLLRRMLARPAAERPLPPPPAVRGRYHVAPAPAGTGRRIREARP</sequence>
<dbReference type="PANTHER" id="PTHR34351">
    <property type="entry name" value="SLR1927 PROTEIN-RELATED"/>
    <property type="match status" value="1"/>
</dbReference>
<accession>A0A9D1N4J0</accession>
<evidence type="ECO:0000256" key="2">
    <source>
        <dbReference type="SAM" id="Phobius"/>
    </source>
</evidence>
<feature type="transmembrane region" description="Helical" evidence="2">
    <location>
        <begin position="28"/>
        <end position="49"/>
    </location>
</feature>